<evidence type="ECO:0000256" key="7">
    <source>
        <dbReference type="ARBA" id="ARBA00023049"/>
    </source>
</evidence>
<protein>
    <submittedName>
        <fullName evidence="11">Zinc metalloprotease</fullName>
    </submittedName>
</protein>
<evidence type="ECO:0000256" key="3">
    <source>
        <dbReference type="ARBA" id="ARBA00022670"/>
    </source>
</evidence>
<dbReference type="PRINTS" id="PR00786">
    <property type="entry name" value="NEPRILYSIN"/>
</dbReference>
<keyword evidence="4" id="KW-0479">Metal-binding</keyword>
<feature type="domain" description="Peptidase M13 N-terminal" evidence="10">
    <location>
        <begin position="61"/>
        <end position="436"/>
    </location>
</feature>
<keyword evidence="3" id="KW-0645">Protease</keyword>
<dbReference type="PROSITE" id="PS51257">
    <property type="entry name" value="PROKAR_LIPOPROTEIN"/>
    <property type="match status" value="1"/>
</dbReference>
<evidence type="ECO:0000256" key="6">
    <source>
        <dbReference type="ARBA" id="ARBA00022833"/>
    </source>
</evidence>
<keyword evidence="7 11" id="KW-0482">Metalloprotease</keyword>
<accession>A0ABQ5V5Y3</accession>
<feature type="signal peptide" evidence="8">
    <location>
        <begin position="1"/>
        <end position="18"/>
    </location>
</feature>
<evidence type="ECO:0000313" key="11">
    <source>
        <dbReference type="EMBL" id="GLQ22966.1"/>
    </source>
</evidence>
<reference evidence="11" key="1">
    <citation type="journal article" date="2014" name="Int. J. Syst. Evol. Microbiol.">
        <title>Complete genome of a new Firmicutes species belonging to the dominant human colonic microbiota ('Ruminococcus bicirculans') reveals two chromosomes and a selective capacity to utilize plant glucans.</title>
        <authorList>
            <consortium name="NISC Comparative Sequencing Program"/>
            <person name="Wegmann U."/>
            <person name="Louis P."/>
            <person name="Goesmann A."/>
            <person name="Henrissat B."/>
            <person name="Duncan S.H."/>
            <person name="Flint H.J."/>
        </authorList>
    </citation>
    <scope>NUCLEOTIDE SEQUENCE</scope>
    <source>
        <strain evidence="11">NBRC 108219</strain>
    </source>
</reference>
<evidence type="ECO:0000256" key="2">
    <source>
        <dbReference type="ARBA" id="ARBA00007357"/>
    </source>
</evidence>
<dbReference type="SUPFAM" id="SSF55486">
    <property type="entry name" value="Metalloproteases ('zincins'), catalytic domain"/>
    <property type="match status" value="1"/>
</dbReference>
<dbReference type="InterPro" id="IPR042089">
    <property type="entry name" value="Peptidase_M13_dom_2"/>
</dbReference>
<dbReference type="EMBL" id="BSNK01000001">
    <property type="protein sequence ID" value="GLQ22966.1"/>
    <property type="molecule type" value="Genomic_DNA"/>
</dbReference>
<dbReference type="InterPro" id="IPR008753">
    <property type="entry name" value="Peptidase_M13_N"/>
</dbReference>
<keyword evidence="12" id="KW-1185">Reference proteome</keyword>
<dbReference type="GO" id="GO:0008237">
    <property type="term" value="F:metallopeptidase activity"/>
    <property type="evidence" value="ECO:0007669"/>
    <property type="project" value="UniProtKB-KW"/>
</dbReference>
<evidence type="ECO:0000256" key="4">
    <source>
        <dbReference type="ARBA" id="ARBA00022723"/>
    </source>
</evidence>
<evidence type="ECO:0000313" key="12">
    <source>
        <dbReference type="Proteomes" id="UP001161391"/>
    </source>
</evidence>
<dbReference type="Pfam" id="PF05649">
    <property type="entry name" value="Peptidase_M13_N"/>
    <property type="match status" value="1"/>
</dbReference>
<dbReference type="InterPro" id="IPR024079">
    <property type="entry name" value="MetalloPept_cat_dom_sf"/>
</dbReference>
<dbReference type="Pfam" id="PF01431">
    <property type="entry name" value="Peptidase_M13"/>
    <property type="match status" value="1"/>
</dbReference>
<dbReference type="CDD" id="cd08662">
    <property type="entry name" value="M13"/>
    <property type="match status" value="1"/>
</dbReference>
<feature type="chain" id="PRO_5046103141" evidence="8">
    <location>
        <begin position="19"/>
        <end position="692"/>
    </location>
</feature>
<sequence length="692" mass="76522">MNRYLMTGVSLLALFAVACSETNSVDTTETTASVEAPVEVRVAELGAFGIATENMDLSVEPGDDFFQYVNGTWLDTTEIPADRSNYGAFHRLSDRSEARVREIIETAAGKADPSADEKRIGDFYNAYLDTDAIEAAGLDPIRPVLERIRSAESRDDIADLMSDPALGLAAPVNPYVYIDAKQNDEHIVYITQSGLGLPNRNAYFDEGERADEIRAGYVNYVATMLAEAGVDDAEGRAQAVMNFETALAENFWEPVKRRNRDLTYNKMSMDDLAEMAPGMPWQRVFDNLGIGDVEEVIVRENTAIDAAADVFAETSVDVMADYLTVSLLGGHAAYLPAAIDDARFEFYGKTLRGQEEQRPRWKRGVAQVNGTLGEVVGKVYVGEHFPPASKGQMEELVENLRASFKDGIDNLEWMGDETKAQAQYKLSKFNPKIGYPNKWETYSGLNVDRNNLIGTVQSARAWAWDDQVSDLGQPIDREEWGMTPQTVNAYYNSILNEIVFPAAILDAPFFDPNADAAVNYGGIGAVIGHEMGHGFDDQGRKSDGDGIQRDWWTPEDAEGFEARAAGLADQYSAFEPLPGENLNGRLGLGENIGDLTGVTMAYDAYKRSLNGEEAPIIDGFTGDQRFFMAWAQVWAIKWREAALSQQIKNGPHSPGEFRANGIVRNVDAWYDAFNVGPDHAMYIPPEQRVKIW</sequence>
<feature type="domain" description="Peptidase M13 C-terminal" evidence="9">
    <location>
        <begin position="488"/>
        <end position="689"/>
    </location>
</feature>
<dbReference type="InterPro" id="IPR000718">
    <property type="entry name" value="Peptidase_M13"/>
</dbReference>
<dbReference type="Proteomes" id="UP001161391">
    <property type="component" value="Unassembled WGS sequence"/>
</dbReference>
<evidence type="ECO:0000256" key="8">
    <source>
        <dbReference type="SAM" id="SignalP"/>
    </source>
</evidence>
<dbReference type="PANTHER" id="PTHR11733">
    <property type="entry name" value="ZINC METALLOPROTEASE FAMILY M13 NEPRILYSIN-RELATED"/>
    <property type="match status" value="1"/>
</dbReference>
<dbReference type="InterPro" id="IPR018497">
    <property type="entry name" value="Peptidase_M13_C"/>
</dbReference>
<proteinExistence type="inferred from homology"/>
<gene>
    <name evidence="11" type="ORF">GCM10007853_08400</name>
</gene>
<dbReference type="Gene3D" id="3.40.390.10">
    <property type="entry name" value="Collagenase (Catalytic Domain)"/>
    <property type="match status" value="1"/>
</dbReference>
<keyword evidence="5" id="KW-0378">Hydrolase</keyword>
<comment type="caution">
    <text evidence="11">The sequence shown here is derived from an EMBL/GenBank/DDBJ whole genome shotgun (WGS) entry which is preliminary data.</text>
</comment>
<keyword evidence="6" id="KW-0862">Zinc</keyword>
<name>A0ABQ5V5Y3_9PROT</name>
<comment type="cofactor">
    <cofactor evidence="1">
        <name>Zn(2+)</name>
        <dbReference type="ChEBI" id="CHEBI:29105"/>
    </cofactor>
</comment>
<dbReference type="RefSeq" id="WP_284387873.1">
    <property type="nucleotide sequence ID" value="NZ_BSNK01000001.1"/>
</dbReference>
<evidence type="ECO:0000256" key="5">
    <source>
        <dbReference type="ARBA" id="ARBA00022801"/>
    </source>
</evidence>
<keyword evidence="8" id="KW-0732">Signal</keyword>
<evidence type="ECO:0000256" key="1">
    <source>
        <dbReference type="ARBA" id="ARBA00001947"/>
    </source>
</evidence>
<organism evidence="11 12">
    <name type="scientific">Algimonas ampicilliniresistens</name>
    <dbReference type="NCBI Taxonomy" id="1298735"/>
    <lineage>
        <taxon>Bacteria</taxon>
        <taxon>Pseudomonadati</taxon>
        <taxon>Pseudomonadota</taxon>
        <taxon>Alphaproteobacteria</taxon>
        <taxon>Maricaulales</taxon>
        <taxon>Robiginitomaculaceae</taxon>
        <taxon>Algimonas</taxon>
    </lineage>
</organism>
<dbReference type="PANTHER" id="PTHR11733:SF167">
    <property type="entry name" value="FI17812P1-RELATED"/>
    <property type="match status" value="1"/>
</dbReference>
<evidence type="ECO:0000259" key="10">
    <source>
        <dbReference type="Pfam" id="PF05649"/>
    </source>
</evidence>
<comment type="similarity">
    <text evidence="2">Belongs to the peptidase M13 family.</text>
</comment>
<dbReference type="Gene3D" id="1.10.1380.10">
    <property type="entry name" value="Neutral endopeptidase , domain2"/>
    <property type="match status" value="1"/>
</dbReference>
<reference evidence="11" key="2">
    <citation type="submission" date="2023-01" db="EMBL/GenBank/DDBJ databases">
        <title>Draft genome sequence of Algimonas ampicilliniresistens strain NBRC 108219.</title>
        <authorList>
            <person name="Sun Q."/>
            <person name="Mori K."/>
        </authorList>
    </citation>
    <scope>NUCLEOTIDE SEQUENCE</scope>
    <source>
        <strain evidence="11">NBRC 108219</strain>
    </source>
</reference>
<dbReference type="PROSITE" id="PS51885">
    <property type="entry name" value="NEPRILYSIN"/>
    <property type="match status" value="1"/>
</dbReference>
<evidence type="ECO:0000259" key="9">
    <source>
        <dbReference type="Pfam" id="PF01431"/>
    </source>
</evidence>